<evidence type="ECO:0000256" key="2">
    <source>
        <dbReference type="ARBA" id="ARBA00022692"/>
    </source>
</evidence>
<organism evidence="8 9">
    <name type="scientific">Chloropicon roscoffensis</name>
    <dbReference type="NCBI Taxonomy" id="1461544"/>
    <lineage>
        <taxon>Eukaryota</taxon>
        <taxon>Viridiplantae</taxon>
        <taxon>Chlorophyta</taxon>
        <taxon>Chloropicophyceae</taxon>
        <taxon>Chloropicales</taxon>
        <taxon>Chloropicaceae</taxon>
        <taxon>Chloropicon</taxon>
    </lineage>
</organism>
<reference evidence="8 9" key="1">
    <citation type="submission" date="2024-03" db="EMBL/GenBank/DDBJ databases">
        <title>Complete genome sequence of the green alga Chloropicon roscoffensis RCC1871.</title>
        <authorList>
            <person name="Lemieux C."/>
            <person name="Pombert J.-F."/>
            <person name="Otis C."/>
            <person name="Turmel M."/>
        </authorList>
    </citation>
    <scope>NUCLEOTIDE SEQUENCE [LARGE SCALE GENOMIC DNA]</scope>
    <source>
        <strain evidence="8 9">RCC1871</strain>
    </source>
</reference>
<evidence type="ECO:0000256" key="3">
    <source>
        <dbReference type="ARBA" id="ARBA00022989"/>
    </source>
</evidence>
<feature type="chain" id="PRO_5043993898" evidence="7">
    <location>
        <begin position="20"/>
        <end position="428"/>
    </location>
</feature>
<feature type="region of interest" description="Disordered" evidence="5">
    <location>
        <begin position="405"/>
        <end position="428"/>
    </location>
</feature>
<keyword evidence="3 6" id="KW-1133">Transmembrane helix</keyword>
<dbReference type="Proteomes" id="UP001472866">
    <property type="component" value="Chromosome 10"/>
</dbReference>
<feature type="transmembrane region" description="Helical" evidence="6">
    <location>
        <begin position="201"/>
        <end position="225"/>
    </location>
</feature>
<evidence type="ECO:0000256" key="6">
    <source>
        <dbReference type="SAM" id="Phobius"/>
    </source>
</evidence>
<comment type="subcellular location">
    <subcellularLocation>
        <location evidence="1">Membrane</location>
        <topology evidence="1">Multi-pass membrane protein</topology>
    </subcellularLocation>
</comment>
<name>A0AAX4PG91_9CHLO</name>
<sequence length="428" mass="46070">MVLALVLGVICSVMACALAAYQIGMHLKYYNSPPFQRYIIRIIFMVPVYAVCSVTTLADPKNAVIVSTVRDCYEAFILYNFHSLCLLYVGGPGEIETGAQGQVVEPSWMLMTCCFPALPVDGKLLRQCKQATLQFVLAKPFLAAAIIVLESYDEYSEGDFSPAKGYVYVMVVMNVCYAVALYGLIVFYLAAQDLLRPYKPVVKFVLIKGVIFFTFWQGFVLSLLVSCGVISTAEEANEIQNCLICVEMFAASVGTLYAFPHNQYIVHDSKSLNVTNLGGKISHAISFTDVVSDTFHQFAPAYHDYTLYAESDAASPGRKQQKGGYRMKTFVFKDLETAEAQLRAGQEARMGGALLHRDSIADNALLMQEAVRAGGGGGGGENKGVGVVGGGGVEGGGAAVVPVVEEEGEEGGGDGMEGSDSEDNGRIV</sequence>
<protein>
    <submittedName>
        <fullName evidence="8">Subunit alpha of organic solute transporter</fullName>
    </submittedName>
</protein>
<proteinExistence type="predicted"/>
<dbReference type="InterPro" id="IPR005178">
    <property type="entry name" value="Ostalpha/TMEM184C"/>
</dbReference>
<evidence type="ECO:0000256" key="5">
    <source>
        <dbReference type="SAM" id="MobiDB-lite"/>
    </source>
</evidence>
<dbReference type="GO" id="GO:0016020">
    <property type="term" value="C:membrane"/>
    <property type="evidence" value="ECO:0007669"/>
    <property type="project" value="UniProtKB-SubCell"/>
</dbReference>
<keyword evidence="7" id="KW-0732">Signal</keyword>
<accession>A0AAX4PG91</accession>
<gene>
    <name evidence="8" type="ORF">HKI87_10g64380</name>
</gene>
<keyword evidence="2 6" id="KW-0812">Transmembrane</keyword>
<keyword evidence="9" id="KW-1185">Reference proteome</keyword>
<dbReference type="EMBL" id="CP151510">
    <property type="protein sequence ID" value="WZN64881.1"/>
    <property type="molecule type" value="Genomic_DNA"/>
</dbReference>
<evidence type="ECO:0000313" key="9">
    <source>
        <dbReference type="Proteomes" id="UP001472866"/>
    </source>
</evidence>
<evidence type="ECO:0000256" key="7">
    <source>
        <dbReference type="SAM" id="SignalP"/>
    </source>
</evidence>
<feature type="compositionally biased region" description="Acidic residues" evidence="5">
    <location>
        <begin position="405"/>
        <end position="422"/>
    </location>
</feature>
<dbReference type="Pfam" id="PF03619">
    <property type="entry name" value="Solute_trans_a"/>
    <property type="match status" value="1"/>
</dbReference>
<evidence type="ECO:0000313" key="8">
    <source>
        <dbReference type="EMBL" id="WZN64881.1"/>
    </source>
</evidence>
<evidence type="ECO:0000256" key="4">
    <source>
        <dbReference type="ARBA" id="ARBA00023136"/>
    </source>
</evidence>
<dbReference type="SMART" id="SM01417">
    <property type="entry name" value="Solute_trans_a"/>
    <property type="match status" value="1"/>
</dbReference>
<keyword evidence="4 6" id="KW-0472">Membrane</keyword>
<feature type="signal peptide" evidence="7">
    <location>
        <begin position="1"/>
        <end position="19"/>
    </location>
</feature>
<feature type="transmembrane region" description="Helical" evidence="6">
    <location>
        <begin position="131"/>
        <end position="149"/>
    </location>
</feature>
<feature type="transmembrane region" description="Helical" evidence="6">
    <location>
        <begin position="165"/>
        <end position="189"/>
    </location>
</feature>
<dbReference type="PANTHER" id="PTHR23423">
    <property type="entry name" value="ORGANIC SOLUTE TRANSPORTER-RELATED"/>
    <property type="match status" value="1"/>
</dbReference>
<dbReference type="AlphaFoldDB" id="A0AAX4PG91"/>
<feature type="transmembrane region" description="Helical" evidence="6">
    <location>
        <begin position="38"/>
        <end position="58"/>
    </location>
</feature>
<evidence type="ECO:0000256" key="1">
    <source>
        <dbReference type="ARBA" id="ARBA00004141"/>
    </source>
</evidence>